<dbReference type="STRING" id="1120976.SAMN03080606_01805"/>
<name>A0A1G5GW60_9FIRM</name>
<dbReference type="Proteomes" id="UP000198636">
    <property type="component" value="Unassembled WGS sequence"/>
</dbReference>
<keyword evidence="1" id="KW-1133">Transmembrane helix</keyword>
<evidence type="ECO:0000256" key="1">
    <source>
        <dbReference type="SAM" id="Phobius"/>
    </source>
</evidence>
<protein>
    <submittedName>
        <fullName evidence="2">Uncharacterized protein</fullName>
    </submittedName>
</protein>
<organism evidence="2 3">
    <name type="scientific">Alkaliphilus peptidifermentans DSM 18978</name>
    <dbReference type="NCBI Taxonomy" id="1120976"/>
    <lineage>
        <taxon>Bacteria</taxon>
        <taxon>Bacillati</taxon>
        <taxon>Bacillota</taxon>
        <taxon>Clostridia</taxon>
        <taxon>Peptostreptococcales</taxon>
        <taxon>Natronincolaceae</taxon>
        <taxon>Alkaliphilus</taxon>
    </lineage>
</organism>
<feature type="transmembrane region" description="Helical" evidence="1">
    <location>
        <begin position="12"/>
        <end position="30"/>
    </location>
</feature>
<proteinExistence type="predicted"/>
<keyword evidence="1" id="KW-0472">Membrane</keyword>
<dbReference type="OrthoDB" id="1955666at2"/>
<evidence type="ECO:0000313" key="2">
    <source>
        <dbReference type="EMBL" id="SCY55832.1"/>
    </source>
</evidence>
<dbReference type="RefSeq" id="WP_091542528.1">
    <property type="nucleotide sequence ID" value="NZ_FMUS01000010.1"/>
</dbReference>
<keyword evidence="1" id="KW-0812">Transmembrane</keyword>
<feature type="transmembrane region" description="Helical" evidence="1">
    <location>
        <begin position="67"/>
        <end position="87"/>
    </location>
</feature>
<dbReference type="EMBL" id="FMUS01000010">
    <property type="protein sequence ID" value="SCY55832.1"/>
    <property type="molecule type" value="Genomic_DNA"/>
</dbReference>
<accession>A0A1G5GW60</accession>
<sequence length="103" mass="11980">MKFKIGNMKAVNIINGIFITGLVYFLIFILNKYSFSLYISKAQEGTLLPDSIELQFHLLMLKIQTHGVPIIILVLFKLVCEAFYKFLRAFEIIIEKYNKNKDS</sequence>
<reference evidence="2 3" key="1">
    <citation type="submission" date="2016-10" db="EMBL/GenBank/DDBJ databases">
        <authorList>
            <person name="de Groot N.N."/>
        </authorList>
    </citation>
    <scope>NUCLEOTIDE SEQUENCE [LARGE SCALE GENOMIC DNA]</scope>
    <source>
        <strain evidence="2 3">DSM 18978</strain>
    </source>
</reference>
<gene>
    <name evidence="2" type="ORF">SAMN03080606_01805</name>
</gene>
<dbReference type="AlphaFoldDB" id="A0A1G5GW60"/>
<keyword evidence="3" id="KW-1185">Reference proteome</keyword>
<evidence type="ECO:0000313" key="3">
    <source>
        <dbReference type="Proteomes" id="UP000198636"/>
    </source>
</evidence>